<feature type="compositionally biased region" description="Basic and acidic residues" evidence="1">
    <location>
        <begin position="210"/>
        <end position="220"/>
    </location>
</feature>
<gene>
    <name evidence="3" type="ORF">FANTH_3353</name>
</gene>
<accession>A0A8H4ZS48</accession>
<dbReference type="Proteomes" id="UP000573603">
    <property type="component" value="Unassembled WGS sequence"/>
</dbReference>
<dbReference type="Pfam" id="PF14420">
    <property type="entry name" value="Clr5"/>
    <property type="match status" value="1"/>
</dbReference>
<dbReference type="AlphaFoldDB" id="A0A8H4ZS48"/>
<dbReference type="EMBL" id="JABEVY010000066">
    <property type="protein sequence ID" value="KAF5251743.1"/>
    <property type="molecule type" value="Genomic_DNA"/>
</dbReference>
<proteinExistence type="predicted"/>
<feature type="region of interest" description="Disordered" evidence="1">
    <location>
        <begin position="1"/>
        <end position="41"/>
    </location>
</feature>
<sequence length="660" mass="76523">MEWQYNSEQDSLEQLGFETGQENTHTPQSQPDDDFDVSSGHQINSHDMIIDSLQANQADLSWLQTMQPVSYPFEQLAQLSLDIAMLGPGPGNDAQSLSQPLNLGDMNTSFAQMALDSMNAALLPQIATGASQYPQPSNQEITDREWEAKKEDIYRIYIRENLSLKKTMELLKSSWRRPPTEPMYKKRFRLWGPQFSKNQTRRNAASIPNQDDRQPRRREATVPQVHRSPPTQPEDFEAFVIDIRTFLGRVFDGTSATWRVDKFSFQSKSATGRSTRSWELLFHQSQEAAVLARSSRICNLKFVLQDILLSINSRFLDGASIHELNDPYALVYLLRILMVFHTIRRRGVQRLEKNRQGLSTTFLHKLGEFTQDLPFGHPLRGFINILKVRLGFFRVQSDRFRKGEIPGLRNNPDEFVKFLSWAHSQILRCLVCHVGSNHAVVLNMTEYHIATWKRAYINSSLSVEVQYDCLRQTCKSIDPTSEEGITLLLDYAVMASNKAKSQGYQSKLVMLLEELRWYSMQWINRQESLIFLPPTYAYIFSTDWLANKAYEFPRFSFSTPATYLEEGIETISRGDQHCCIWASSFSKKLKLWYKGSNRTGKFRTELKREMQRLHGLTINLHSSVVLDVPLEREENQSKRKYTTNRRKKEEELVFNLTLMY</sequence>
<evidence type="ECO:0000313" key="3">
    <source>
        <dbReference type="EMBL" id="KAF5251743.1"/>
    </source>
</evidence>
<dbReference type="PANTHER" id="PTHR38788:SF3">
    <property type="entry name" value="CLR5 DOMAIN-CONTAINING PROTEIN"/>
    <property type="match status" value="1"/>
</dbReference>
<reference evidence="3 4" key="1">
    <citation type="journal article" date="2020" name="BMC Genomics">
        <title>Correction to: Identification and distribution of gene clusters required for synthesis of sphingolipid metabolism inhibitors in diverse species of the filamentous fungus Fusarium.</title>
        <authorList>
            <person name="Kim H.S."/>
            <person name="Lohmar J.M."/>
            <person name="Busman M."/>
            <person name="Brown D.W."/>
            <person name="Naumann T.A."/>
            <person name="Divon H.H."/>
            <person name="Lysoe E."/>
            <person name="Uhlig S."/>
            <person name="Proctor R.H."/>
        </authorList>
    </citation>
    <scope>NUCLEOTIDE SEQUENCE [LARGE SCALE GENOMIC DNA]</scope>
    <source>
        <strain evidence="3 4">NRRL 25214</strain>
    </source>
</reference>
<name>A0A8H4ZS48_9HYPO</name>
<dbReference type="PANTHER" id="PTHR38788">
    <property type="entry name" value="CLR5 DOMAIN-CONTAINING PROTEIN"/>
    <property type="match status" value="1"/>
</dbReference>
<evidence type="ECO:0000256" key="1">
    <source>
        <dbReference type="SAM" id="MobiDB-lite"/>
    </source>
</evidence>
<feature type="compositionally biased region" description="Polar residues" evidence="1">
    <location>
        <begin position="20"/>
        <end position="30"/>
    </location>
</feature>
<comment type="caution">
    <text evidence="3">The sequence shown here is derived from an EMBL/GenBank/DDBJ whole genome shotgun (WGS) entry which is preliminary data.</text>
</comment>
<protein>
    <recommendedName>
        <fullName evidence="2">Clr5 domain-containing protein</fullName>
    </recommendedName>
</protein>
<dbReference type="InterPro" id="IPR025676">
    <property type="entry name" value="Clr5_dom"/>
</dbReference>
<evidence type="ECO:0000259" key="2">
    <source>
        <dbReference type="Pfam" id="PF14420"/>
    </source>
</evidence>
<feature type="domain" description="Clr5" evidence="2">
    <location>
        <begin position="143"/>
        <end position="192"/>
    </location>
</feature>
<feature type="compositionally biased region" description="Polar residues" evidence="1">
    <location>
        <begin position="199"/>
        <end position="209"/>
    </location>
</feature>
<keyword evidence="4" id="KW-1185">Reference proteome</keyword>
<evidence type="ECO:0000313" key="4">
    <source>
        <dbReference type="Proteomes" id="UP000573603"/>
    </source>
</evidence>
<organism evidence="3 4">
    <name type="scientific">Fusarium anthophilum</name>
    <dbReference type="NCBI Taxonomy" id="48485"/>
    <lineage>
        <taxon>Eukaryota</taxon>
        <taxon>Fungi</taxon>
        <taxon>Dikarya</taxon>
        <taxon>Ascomycota</taxon>
        <taxon>Pezizomycotina</taxon>
        <taxon>Sordariomycetes</taxon>
        <taxon>Hypocreomycetidae</taxon>
        <taxon>Hypocreales</taxon>
        <taxon>Nectriaceae</taxon>
        <taxon>Fusarium</taxon>
        <taxon>Fusarium fujikuroi species complex</taxon>
    </lineage>
</organism>
<feature type="region of interest" description="Disordered" evidence="1">
    <location>
        <begin position="199"/>
        <end position="229"/>
    </location>
</feature>